<keyword evidence="4" id="KW-1185">Reference proteome</keyword>
<dbReference type="Gene3D" id="1.10.10.2840">
    <property type="entry name" value="PucR C-terminal helix-turn-helix domain"/>
    <property type="match status" value="1"/>
</dbReference>
<dbReference type="RefSeq" id="WP_236117511.1">
    <property type="nucleotide sequence ID" value="NZ_JAKGSI010000001.1"/>
</dbReference>
<evidence type="ECO:0000259" key="2">
    <source>
        <dbReference type="Pfam" id="PF13556"/>
    </source>
</evidence>
<dbReference type="InterPro" id="IPR042070">
    <property type="entry name" value="PucR_C-HTH_sf"/>
</dbReference>
<accession>A0A9X1TZG5</accession>
<gene>
    <name evidence="3" type="ORF">L1O03_00730</name>
</gene>
<feature type="domain" description="PucR C-terminal helix-turn-helix" evidence="2">
    <location>
        <begin position="475"/>
        <end position="531"/>
    </location>
</feature>
<dbReference type="EMBL" id="JAKGSI010000001">
    <property type="protein sequence ID" value="MCF4005704.1"/>
    <property type="molecule type" value="Genomic_DNA"/>
</dbReference>
<dbReference type="InterPro" id="IPR012914">
    <property type="entry name" value="PucR_dom"/>
</dbReference>
<comment type="caution">
    <text evidence="3">The sequence shown here is derived from an EMBL/GenBank/DDBJ whole genome shotgun (WGS) entry which is preliminary data.</text>
</comment>
<dbReference type="PANTHER" id="PTHR33744">
    <property type="entry name" value="CARBOHYDRATE DIACID REGULATOR"/>
    <property type="match status" value="1"/>
</dbReference>
<proteinExistence type="predicted"/>
<dbReference type="AlphaFoldDB" id="A0A9X1TZG5"/>
<name>A0A9X1TZG5_9CORY</name>
<sequence>MPQNDSQPRPATPCPLTIADVLSLPALAGVPLRVLVGKDDLHRPIRWVHVAESPRVAQLLSGGELLLTTGAGWQGIDLRAVVAELAKVRAAVLVVELGTEWVTPPRELVDACREHSLPLVCIEEEIRFVDISEQIHHHLLEQETQRATSMRHIAETFTAMMIRGASPEQIITHAARLLGAPIILENPLHQVIYYSEGHRPPSALLQQWAARSRRWEARLGRVGTIIAPTPLPDGEGYCLDVTARGTQWGRLVYLEEEADGQGSELSRELKIAPGYVLQQAAIALLVERHGARDPQSWQDLRDRTALERLLGNRFTTVEGMTEVLNAQGFRTHERFLYALEFRQPLGVDEIRRVLARHSPPWDVLIAPPPEHPQHVVALISATDSSPREVIPELVQRHWPEAVVLMSPAVRSPLDVVHAVRLLGSQPEQSPGFRVVGSTPLSVLMTHLADNVHLADFSQQILGPLLRYDAQNKSDLLATLRVLVEHPTSRSAASAELHISRTALYTRISTIENLLGMTLSRGSDLFSLHLALCAFDAGNRGDL</sequence>
<organism evidence="3 4">
    <name type="scientific">Corynebacterium uropygiale</name>
    <dbReference type="NCBI Taxonomy" id="1775911"/>
    <lineage>
        <taxon>Bacteria</taxon>
        <taxon>Bacillati</taxon>
        <taxon>Actinomycetota</taxon>
        <taxon>Actinomycetes</taxon>
        <taxon>Mycobacteriales</taxon>
        <taxon>Corynebacteriaceae</taxon>
        <taxon>Corynebacterium</taxon>
    </lineage>
</organism>
<dbReference type="InterPro" id="IPR025736">
    <property type="entry name" value="PucR_C-HTH_dom"/>
</dbReference>
<reference evidence="3" key="1">
    <citation type="submission" date="2022-01" db="EMBL/GenBank/DDBJ databases">
        <title>Corynebacterium sp. nov isolated from isolated from the feces of the greater white-fronted geese (Anser albifrons) at Poyang Lake, PR China.</title>
        <authorList>
            <person name="Liu Q."/>
        </authorList>
    </citation>
    <scope>NUCLEOTIDE SEQUENCE</scope>
    <source>
        <strain evidence="3">JCM 32435</strain>
    </source>
</reference>
<dbReference type="PANTHER" id="PTHR33744:SF1">
    <property type="entry name" value="DNA-BINDING TRANSCRIPTIONAL ACTIVATOR ADER"/>
    <property type="match status" value="1"/>
</dbReference>
<evidence type="ECO:0000313" key="4">
    <source>
        <dbReference type="Proteomes" id="UP001139336"/>
    </source>
</evidence>
<dbReference type="Proteomes" id="UP001139336">
    <property type="component" value="Unassembled WGS sequence"/>
</dbReference>
<protein>
    <submittedName>
        <fullName evidence="3">PucR family transcriptional regulator</fullName>
    </submittedName>
</protein>
<dbReference type="Pfam" id="PF13556">
    <property type="entry name" value="HTH_30"/>
    <property type="match status" value="1"/>
</dbReference>
<evidence type="ECO:0000259" key="1">
    <source>
        <dbReference type="Pfam" id="PF07905"/>
    </source>
</evidence>
<feature type="domain" description="Purine catabolism PurC-like" evidence="1">
    <location>
        <begin position="20"/>
        <end position="139"/>
    </location>
</feature>
<evidence type="ECO:0000313" key="3">
    <source>
        <dbReference type="EMBL" id="MCF4005704.1"/>
    </source>
</evidence>
<dbReference type="InterPro" id="IPR051448">
    <property type="entry name" value="CdaR-like_regulators"/>
</dbReference>
<dbReference type="Pfam" id="PF07905">
    <property type="entry name" value="PucR"/>
    <property type="match status" value="1"/>
</dbReference>